<evidence type="ECO:0000313" key="7">
    <source>
        <dbReference type="EMBL" id="NCD71173.1"/>
    </source>
</evidence>
<keyword evidence="2" id="KW-0479">Metal-binding</keyword>
<accession>A0A965ZJC7</accession>
<evidence type="ECO:0000256" key="1">
    <source>
        <dbReference type="ARBA" id="ARBA00022714"/>
    </source>
</evidence>
<organism evidence="7 8">
    <name type="scientific">Mucilaginibacter agri</name>
    <dbReference type="NCBI Taxonomy" id="2695265"/>
    <lineage>
        <taxon>Bacteria</taxon>
        <taxon>Pseudomonadati</taxon>
        <taxon>Bacteroidota</taxon>
        <taxon>Sphingobacteriia</taxon>
        <taxon>Sphingobacteriales</taxon>
        <taxon>Sphingobacteriaceae</taxon>
        <taxon>Mucilaginibacter</taxon>
    </lineage>
</organism>
<feature type="signal peptide" evidence="5">
    <location>
        <begin position="1"/>
        <end position="30"/>
    </location>
</feature>
<keyword evidence="3" id="KW-0408">Iron</keyword>
<dbReference type="EMBL" id="WWEO01000044">
    <property type="protein sequence ID" value="NCD71173.1"/>
    <property type="molecule type" value="Genomic_DNA"/>
</dbReference>
<dbReference type="PROSITE" id="PS51296">
    <property type="entry name" value="RIESKE"/>
    <property type="match status" value="1"/>
</dbReference>
<gene>
    <name evidence="7" type="ORF">GSY63_17535</name>
</gene>
<reference evidence="7" key="1">
    <citation type="submission" date="2020-01" db="EMBL/GenBank/DDBJ databases">
        <authorList>
            <person name="Seo Y.L."/>
        </authorList>
    </citation>
    <scope>NUCLEOTIDE SEQUENCE</scope>
    <source>
        <strain evidence="7">R11</strain>
    </source>
</reference>
<dbReference type="Gene3D" id="2.102.10.10">
    <property type="entry name" value="Rieske [2Fe-2S] iron-sulphur domain"/>
    <property type="match status" value="1"/>
</dbReference>
<feature type="chain" id="PRO_5037237441" evidence="5">
    <location>
        <begin position="31"/>
        <end position="140"/>
    </location>
</feature>
<evidence type="ECO:0000313" key="8">
    <source>
        <dbReference type="Proteomes" id="UP000638732"/>
    </source>
</evidence>
<name>A0A965ZJC7_9SPHI</name>
<evidence type="ECO:0000256" key="3">
    <source>
        <dbReference type="ARBA" id="ARBA00023004"/>
    </source>
</evidence>
<dbReference type="Pfam" id="PF00355">
    <property type="entry name" value="Rieske"/>
    <property type="match status" value="1"/>
</dbReference>
<keyword evidence="8" id="KW-1185">Reference proteome</keyword>
<evidence type="ECO:0000256" key="4">
    <source>
        <dbReference type="ARBA" id="ARBA00023014"/>
    </source>
</evidence>
<dbReference type="AlphaFoldDB" id="A0A965ZJC7"/>
<dbReference type="SUPFAM" id="SSF50022">
    <property type="entry name" value="ISP domain"/>
    <property type="match status" value="1"/>
</dbReference>
<evidence type="ECO:0000259" key="6">
    <source>
        <dbReference type="PROSITE" id="PS51296"/>
    </source>
</evidence>
<reference evidence="7" key="2">
    <citation type="submission" date="2020-10" db="EMBL/GenBank/DDBJ databases">
        <title>Mucilaginibacter sp. nov., isolated from soil.</title>
        <authorList>
            <person name="Jeon C.O."/>
        </authorList>
    </citation>
    <scope>NUCLEOTIDE SEQUENCE</scope>
    <source>
        <strain evidence="7">R11</strain>
    </source>
</reference>
<evidence type="ECO:0000256" key="5">
    <source>
        <dbReference type="SAM" id="SignalP"/>
    </source>
</evidence>
<sequence length="140" mass="15222">MERRDFIKQSCALCMIAAAGAVISNLSSCATLPVYQTAINNQQVTVPTSLFDKGNLQIVQPKGLFYNIALNKEADGSYTALLLRCTHADNQLITTGNGYKCNLHGSAFDKEGHVTVGPAEKPLRKYPTEINNGQIIIHLT</sequence>
<dbReference type="Proteomes" id="UP000638732">
    <property type="component" value="Unassembled WGS sequence"/>
</dbReference>
<keyword evidence="5" id="KW-0732">Signal</keyword>
<dbReference type="InterPro" id="IPR036922">
    <property type="entry name" value="Rieske_2Fe-2S_sf"/>
</dbReference>
<dbReference type="RefSeq" id="WP_166587146.1">
    <property type="nucleotide sequence ID" value="NZ_WWEO01000044.1"/>
</dbReference>
<protein>
    <submittedName>
        <fullName evidence="7">Rieske 2Fe-2S domain-containing protein</fullName>
    </submittedName>
</protein>
<dbReference type="CDD" id="cd03467">
    <property type="entry name" value="Rieske"/>
    <property type="match status" value="1"/>
</dbReference>
<comment type="caution">
    <text evidence="7">The sequence shown here is derived from an EMBL/GenBank/DDBJ whole genome shotgun (WGS) entry which is preliminary data.</text>
</comment>
<dbReference type="GO" id="GO:0051537">
    <property type="term" value="F:2 iron, 2 sulfur cluster binding"/>
    <property type="evidence" value="ECO:0007669"/>
    <property type="project" value="UniProtKB-KW"/>
</dbReference>
<feature type="domain" description="Rieske" evidence="6">
    <location>
        <begin position="43"/>
        <end position="137"/>
    </location>
</feature>
<keyword evidence="1" id="KW-0001">2Fe-2S</keyword>
<dbReference type="GO" id="GO:0046872">
    <property type="term" value="F:metal ion binding"/>
    <property type="evidence" value="ECO:0007669"/>
    <property type="project" value="UniProtKB-KW"/>
</dbReference>
<evidence type="ECO:0000256" key="2">
    <source>
        <dbReference type="ARBA" id="ARBA00022723"/>
    </source>
</evidence>
<keyword evidence="4" id="KW-0411">Iron-sulfur</keyword>
<dbReference type="InterPro" id="IPR017941">
    <property type="entry name" value="Rieske_2Fe-2S"/>
</dbReference>
<proteinExistence type="predicted"/>